<evidence type="ECO:0000256" key="2">
    <source>
        <dbReference type="ARBA" id="ARBA00022980"/>
    </source>
</evidence>
<dbReference type="EMBL" id="CP029480">
    <property type="protein sequence ID" value="AWV98638.1"/>
    <property type="molecule type" value="Genomic_DNA"/>
</dbReference>
<protein>
    <recommendedName>
        <fullName evidence="4">Large ribosomal subunit protein uL23</fullName>
    </recommendedName>
</protein>
<evidence type="ECO:0000256" key="3">
    <source>
        <dbReference type="ARBA" id="ARBA00023274"/>
    </source>
</evidence>
<accession>A0A2Z4GC48</accession>
<dbReference type="InterPro" id="IPR012678">
    <property type="entry name" value="Ribosomal_uL23/eL15/eS24_sf"/>
</dbReference>
<reference evidence="5 6" key="1">
    <citation type="submission" date="2018-05" db="EMBL/GenBank/DDBJ databases">
        <title>Complete genome sequence of Arcticibacterium luteifluviistationis SM1504T, a cytophagaceae bacterium isolated from Arctic surface seawater.</title>
        <authorList>
            <person name="Li Y."/>
            <person name="Qin Q.-L."/>
        </authorList>
    </citation>
    <scope>NUCLEOTIDE SEQUENCE [LARGE SCALE GENOMIC DNA]</scope>
    <source>
        <strain evidence="5 6">SM1504</strain>
    </source>
</reference>
<evidence type="ECO:0000313" key="5">
    <source>
        <dbReference type="EMBL" id="AWV98638.1"/>
    </source>
</evidence>
<comment type="subunit">
    <text evidence="4">Part of the 50S ribosomal subunit. Contacts protein L29, and trigger factor when it is bound to the ribosome.</text>
</comment>
<proteinExistence type="inferred from homology"/>
<dbReference type="KEGG" id="als:DJ013_10835"/>
<dbReference type="NCBIfam" id="NF004363">
    <property type="entry name" value="PRK05738.2-4"/>
    <property type="match status" value="1"/>
</dbReference>
<dbReference type="AlphaFoldDB" id="A0A2Z4GC48"/>
<dbReference type="InterPro" id="IPR013025">
    <property type="entry name" value="Ribosomal_uL23-like"/>
</dbReference>
<dbReference type="OrthoDB" id="9797862at2"/>
<comment type="function">
    <text evidence="4">One of the early assembly proteins it binds 23S rRNA. One of the proteins that surrounds the polypeptide exit tunnel on the outside of the ribosome. Forms the main docking site for trigger factor binding to the ribosome.</text>
</comment>
<dbReference type="Gene3D" id="3.30.70.330">
    <property type="match status" value="1"/>
</dbReference>
<keyword evidence="6" id="KW-1185">Reference proteome</keyword>
<dbReference type="GO" id="GO:0005840">
    <property type="term" value="C:ribosome"/>
    <property type="evidence" value="ECO:0007669"/>
    <property type="project" value="UniProtKB-KW"/>
</dbReference>
<dbReference type="GO" id="GO:0019843">
    <property type="term" value="F:rRNA binding"/>
    <property type="evidence" value="ECO:0007669"/>
    <property type="project" value="UniProtKB-UniRule"/>
</dbReference>
<dbReference type="GO" id="GO:1990904">
    <property type="term" value="C:ribonucleoprotein complex"/>
    <property type="evidence" value="ECO:0007669"/>
    <property type="project" value="UniProtKB-KW"/>
</dbReference>
<dbReference type="SUPFAM" id="SSF54189">
    <property type="entry name" value="Ribosomal proteins S24e, L23 and L15e"/>
    <property type="match status" value="1"/>
</dbReference>
<dbReference type="Pfam" id="PF00276">
    <property type="entry name" value="Ribosomal_L23"/>
    <property type="match status" value="1"/>
</dbReference>
<name>A0A2Z4GC48_9BACT</name>
<keyword evidence="3 4" id="KW-0687">Ribonucleoprotein</keyword>
<evidence type="ECO:0000313" key="6">
    <source>
        <dbReference type="Proteomes" id="UP000249873"/>
    </source>
</evidence>
<keyword evidence="4" id="KW-0699">rRNA-binding</keyword>
<sequence length="95" mass="10429">MSVLKRPLITEKSQGLNSQGKYTFEVSMGSNKIDIAREVEAMYGVTVSSVATIRQYGTTKSRMSKSKVSTGRTSTIKKAIVTVKEGDLIDFYADL</sequence>
<gene>
    <name evidence="4" type="primary">rplW</name>
    <name evidence="5" type="ORF">DJ013_10835</name>
</gene>
<keyword evidence="4" id="KW-0694">RNA-binding</keyword>
<comment type="similarity">
    <text evidence="1 4">Belongs to the universal ribosomal protein uL23 family.</text>
</comment>
<dbReference type="RefSeq" id="WP_111371831.1">
    <property type="nucleotide sequence ID" value="NZ_CP029480.1"/>
</dbReference>
<dbReference type="Proteomes" id="UP000249873">
    <property type="component" value="Chromosome"/>
</dbReference>
<evidence type="ECO:0000256" key="4">
    <source>
        <dbReference type="HAMAP-Rule" id="MF_01369"/>
    </source>
</evidence>
<keyword evidence="2 4" id="KW-0689">Ribosomal protein</keyword>
<dbReference type="HAMAP" id="MF_01369_B">
    <property type="entry name" value="Ribosomal_uL23_B"/>
    <property type="match status" value="1"/>
</dbReference>
<dbReference type="GO" id="GO:0003735">
    <property type="term" value="F:structural constituent of ribosome"/>
    <property type="evidence" value="ECO:0007669"/>
    <property type="project" value="InterPro"/>
</dbReference>
<dbReference type="InterPro" id="IPR012677">
    <property type="entry name" value="Nucleotide-bd_a/b_plait_sf"/>
</dbReference>
<dbReference type="GO" id="GO:0006412">
    <property type="term" value="P:translation"/>
    <property type="evidence" value="ECO:0007669"/>
    <property type="project" value="UniProtKB-UniRule"/>
</dbReference>
<evidence type="ECO:0000256" key="1">
    <source>
        <dbReference type="ARBA" id="ARBA00006700"/>
    </source>
</evidence>
<organism evidence="5 6">
    <name type="scientific">Arcticibacterium luteifluviistationis</name>
    <dbReference type="NCBI Taxonomy" id="1784714"/>
    <lineage>
        <taxon>Bacteria</taxon>
        <taxon>Pseudomonadati</taxon>
        <taxon>Bacteroidota</taxon>
        <taxon>Cytophagia</taxon>
        <taxon>Cytophagales</taxon>
        <taxon>Leadbetterellaceae</taxon>
        <taxon>Arcticibacterium</taxon>
    </lineage>
</organism>